<reference evidence="4" key="1">
    <citation type="submission" date="2010-11" db="EMBL/GenBank/DDBJ databases">
        <title>The genome sequence of Microbotryum violaceum strain p1A1 Lamole.</title>
        <authorList>
            <person name="Cuomo C."/>
            <person name="Perlin M."/>
            <person name="Young S.K."/>
            <person name="Zeng Q."/>
            <person name="Gargeya S."/>
            <person name="Alvarado L."/>
            <person name="Berlin A."/>
            <person name="Chapman S.B."/>
            <person name="Chen Z."/>
            <person name="Freedman E."/>
            <person name="Gellesch M."/>
            <person name="Goldberg J."/>
            <person name="Griggs A."/>
            <person name="Gujja S."/>
            <person name="Heilman E."/>
            <person name="Heiman D."/>
            <person name="Howarth C."/>
            <person name="Mehta T."/>
            <person name="Neiman D."/>
            <person name="Pearson M."/>
            <person name="Roberts A."/>
            <person name="Saif S."/>
            <person name="Shea T."/>
            <person name="Shenoy N."/>
            <person name="Sisk P."/>
            <person name="Stolte C."/>
            <person name="Sykes S."/>
            <person name="White J."/>
            <person name="Yandava C."/>
            <person name="Haas B."/>
            <person name="Nusbaum C."/>
            <person name="Birren B."/>
        </authorList>
    </citation>
    <scope>NUCLEOTIDE SEQUENCE [LARGE SCALE GENOMIC DNA]</scope>
    <source>
        <strain evidence="4">p1A1 Lamole</strain>
    </source>
</reference>
<reference evidence="2 4" key="3">
    <citation type="journal article" date="2015" name="BMC Genomics">
        <title>Sex and parasites: genomic and transcriptomic analysis of Microbotryum lychnidis-dioicae, the biotrophic and plant-castrating anther smut fungus.</title>
        <authorList>
            <person name="Perlin M.H."/>
            <person name="Amselem J."/>
            <person name="Fontanillas E."/>
            <person name="Toh S.S."/>
            <person name="Chen Z."/>
            <person name="Goldberg J."/>
            <person name="Duplessis S."/>
            <person name="Henrissat B."/>
            <person name="Young S."/>
            <person name="Zeng Q."/>
            <person name="Aguileta G."/>
            <person name="Petit E."/>
            <person name="Badouin H."/>
            <person name="Andrews J."/>
            <person name="Razeeq D."/>
            <person name="Gabaldon T."/>
            <person name="Quesneville H."/>
            <person name="Giraud T."/>
            <person name="Hood M.E."/>
            <person name="Schultz D.J."/>
            <person name="Cuomo C.A."/>
        </authorList>
    </citation>
    <scope>NUCLEOTIDE SEQUENCE [LARGE SCALE GENOMIC DNA]</scope>
    <source>
        <strain evidence="4">p1A1 Lamole</strain>
        <strain evidence="2">P1A1 Lamole</strain>
    </source>
</reference>
<dbReference type="EnsemblFungi" id="MVLG_00299T0">
    <property type="protein sequence ID" value="MVLG_00299T0"/>
    <property type="gene ID" value="MVLG_00299"/>
</dbReference>
<feature type="compositionally biased region" description="Low complexity" evidence="1">
    <location>
        <begin position="33"/>
        <end position="55"/>
    </location>
</feature>
<evidence type="ECO:0000313" key="3">
    <source>
        <dbReference type="EnsemblFungi" id="MVLG_00299T0"/>
    </source>
</evidence>
<dbReference type="Pfam" id="PF11326">
    <property type="entry name" value="PANTS-like"/>
    <property type="match status" value="1"/>
</dbReference>
<dbReference type="InParanoid" id="U5GYN4"/>
<evidence type="ECO:0000313" key="4">
    <source>
        <dbReference type="Proteomes" id="UP000017200"/>
    </source>
</evidence>
<dbReference type="Proteomes" id="UP000017200">
    <property type="component" value="Unassembled WGS sequence"/>
</dbReference>
<reference evidence="2" key="2">
    <citation type="submission" date="2010-11" db="EMBL/GenBank/DDBJ databases">
        <authorList>
            <consortium name="The Broad Institute Genome Sequencing Platform"/>
            <person name="Earl A."/>
            <person name="Ward D."/>
            <person name="Feldgarden M."/>
            <person name="Gevers D."/>
            <person name="Butler R."/>
            <person name="Young S.K."/>
            <person name="Zeng Q."/>
            <person name="Gargeya S."/>
            <person name="Fitzgerald M."/>
            <person name="Haas B."/>
            <person name="Abouelleil A."/>
            <person name="Alvarado L."/>
            <person name="Arachchi H.M."/>
            <person name="Berlin A."/>
            <person name="Brown A."/>
            <person name="Chapman S.B."/>
            <person name="Chen Z."/>
            <person name="Dunbar C."/>
            <person name="Freedman E."/>
            <person name="Gearin G."/>
            <person name="Gellesch M."/>
            <person name="Goldberg J."/>
            <person name="Griggs A."/>
            <person name="Gujja S."/>
            <person name="Heilman E."/>
            <person name="Heiman D."/>
            <person name="Howarth C."/>
            <person name="Larson L."/>
            <person name="Lui A."/>
            <person name="MacDonald P.J.P."/>
            <person name="Mehta T."/>
            <person name="Montmayeur A."/>
            <person name="Murphy C."/>
            <person name="Neiman D."/>
            <person name="Pearson M."/>
            <person name="Priest M."/>
            <person name="Roberts A."/>
            <person name="Saif S."/>
            <person name="Shea T."/>
            <person name="Shenoy N."/>
            <person name="Sisk P."/>
            <person name="Stolte C."/>
            <person name="Sykes S."/>
            <person name="White J."/>
            <person name="Yandava C."/>
            <person name="Wortman J."/>
            <person name="Nusbaum C."/>
            <person name="Birren B."/>
        </authorList>
    </citation>
    <scope>NUCLEOTIDE SEQUENCE</scope>
    <source>
        <strain evidence="2">P1A1 Lamole</strain>
    </source>
</reference>
<gene>
    <name evidence="2" type="ORF">MVLG_00299</name>
</gene>
<dbReference type="OrthoDB" id="2017405at2759"/>
<accession>U5GYN4</accession>
<dbReference type="EMBL" id="AEIJ01000023">
    <property type="status" value="NOT_ANNOTATED_CDS"/>
    <property type="molecule type" value="Genomic_DNA"/>
</dbReference>
<name>U5GYN4_USTV1</name>
<protein>
    <submittedName>
        <fullName evidence="2 3">Uncharacterized protein</fullName>
    </submittedName>
</protein>
<reference evidence="3" key="4">
    <citation type="submission" date="2015-06" db="UniProtKB">
        <authorList>
            <consortium name="EnsemblFungi"/>
        </authorList>
    </citation>
    <scope>IDENTIFICATION</scope>
</reference>
<dbReference type="AlphaFoldDB" id="U5GYN4"/>
<dbReference type="STRING" id="683840.U5GYN4"/>
<dbReference type="PANTHER" id="PTHR28052">
    <property type="entry name" value="UPF0545 PROTEIN C22ORF39"/>
    <property type="match status" value="1"/>
</dbReference>
<evidence type="ECO:0000313" key="2">
    <source>
        <dbReference type="EMBL" id="KDE09393.1"/>
    </source>
</evidence>
<dbReference type="InterPro" id="IPR021475">
    <property type="entry name" value="Pants/Emi1-like"/>
</dbReference>
<keyword evidence="4" id="KW-1185">Reference proteome</keyword>
<dbReference type="HOGENOM" id="CLU_1511720_0_0_1"/>
<proteinExistence type="predicted"/>
<dbReference type="OMA" id="CMRTKNS"/>
<organism evidence="2">
    <name type="scientific">Microbotryum lychnidis-dioicae (strain p1A1 Lamole / MvSl-1064)</name>
    <name type="common">Anther smut fungus</name>
    <dbReference type="NCBI Taxonomy" id="683840"/>
    <lineage>
        <taxon>Eukaryota</taxon>
        <taxon>Fungi</taxon>
        <taxon>Dikarya</taxon>
        <taxon>Basidiomycota</taxon>
        <taxon>Pucciniomycotina</taxon>
        <taxon>Microbotryomycetes</taxon>
        <taxon>Microbotryales</taxon>
        <taxon>Microbotryaceae</taxon>
        <taxon>Microbotryum</taxon>
    </lineage>
</organism>
<dbReference type="EMBL" id="GL541644">
    <property type="protein sequence ID" value="KDE09393.1"/>
    <property type="molecule type" value="Genomic_DNA"/>
</dbReference>
<sequence>MRSKASAPHAFPDRSRASSWPSNAFRRPRNNMASRSSSASSPTSPTASSSSSSRTFASLVEEERPLQAASVAMEGGMPSCIKLFDHYLSCYSINSQTRSLYRHGTVKDCSPQFKEFKFCLSLKAQTTEERDAIWVQRRSEMWARRRMEKNSEDVWEARKNVYDDSSVDKVKEWLGNAR</sequence>
<feature type="region of interest" description="Disordered" evidence="1">
    <location>
        <begin position="1"/>
        <end position="59"/>
    </location>
</feature>
<evidence type="ECO:0000256" key="1">
    <source>
        <dbReference type="SAM" id="MobiDB-lite"/>
    </source>
</evidence>
<dbReference type="PANTHER" id="PTHR28052:SF1">
    <property type="entry name" value="UPF0545 PROTEIN C22ORF39"/>
    <property type="match status" value="1"/>
</dbReference>